<feature type="region of interest" description="Disordered" evidence="1">
    <location>
        <begin position="19"/>
        <end position="49"/>
    </location>
</feature>
<protein>
    <submittedName>
        <fullName evidence="2">Uncharacterized protein</fullName>
    </submittedName>
</protein>
<evidence type="ECO:0000256" key="1">
    <source>
        <dbReference type="SAM" id="MobiDB-lite"/>
    </source>
</evidence>
<gene>
    <name evidence="2" type="ORF">TRIUR3_14022</name>
</gene>
<reference evidence="2" key="1">
    <citation type="journal article" date="2013" name="Nature">
        <title>Draft genome of the wheat A-genome progenitor Triticum urartu.</title>
        <authorList>
            <person name="Ling H.Q."/>
            <person name="Zhao S."/>
            <person name="Liu D."/>
            <person name="Wang J."/>
            <person name="Sun H."/>
            <person name="Zhang C."/>
            <person name="Fan H."/>
            <person name="Li D."/>
            <person name="Dong L."/>
            <person name="Tao Y."/>
            <person name="Gao C."/>
            <person name="Wu H."/>
            <person name="Li Y."/>
            <person name="Cui Y."/>
            <person name="Guo X."/>
            <person name="Zheng S."/>
            <person name="Wang B."/>
            <person name="Yu K."/>
            <person name="Liang Q."/>
            <person name="Yang W."/>
            <person name="Lou X."/>
            <person name="Chen J."/>
            <person name="Feng M."/>
            <person name="Jian J."/>
            <person name="Zhang X."/>
            <person name="Luo G."/>
            <person name="Jiang Y."/>
            <person name="Liu J."/>
            <person name="Wang Z."/>
            <person name="Sha Y."/>
            <person name="Zhang B."/>
            <person name="Wu H."/>
            <person name="Tang D."/>
            <person name="Shen Q."/>
            <person name="Xue P."/>
            <person name="Zou S."/>
            <person name="Wang X."/>
            <person name="Liu X."/>
            <person name="Wang F."/>
            <person name="Yang Y."/>
            <person name="An X."/>
            <person name="Dong Z."/>
            <person name="Zhang K."/>
            <person name="Zhang X."/>
            <person name="Luo M.C."/>
            <person name="Dvorak J."/>
            <person name="Tong Y."/>
            <person name="Wang J."/>
            <person name="Yang H."/>
            <person name="Li Z."/>
            <person name="Wang D."/>
            <person name="Zhang A."/>
            <person name="Wang J."/>
        </authorList>
    </citation>
    <scope>NUCLEOTIDE SEQUENCE</scope>
</reference>
<dbReference type="AlphaFoldDB" id="M7YRD6"/>
<sequence length="49" mass="5614">MRPGCNCYHAYGSFLEDYYDYNEETDDDDDDDDDYKSPPSSPKGPLIIA</sequence>
<name>M7YRD6_TRIUA</name>
<dbReference type="EMBL" id="KD197480">
    <property type="protein sequence ID" value="EMS53203.1"/>
    <property type="molecule type" value="Genomic_DNA"/>
</dbReference>
<organism evidence="2">
    <name type="scientific">Triticum urartu</name>
    <name type="common">Red wild einkorn</name>
    <name type="synonym">Crithodium urartu</name>
    <dbReference type="NCBI Taxonomy" id="4572"/>
    <lineage>
        <taxon>Eukaryota</taxon>
        <taxon>Viridiplantae</taxon>
        <taxon>Streptophyta</taxon>
        <taxon>Embryophyta</taxon>
        <taxon>Tracheophyta</taxon>
        <taxon>Spermatophyta</taxon>
        <taxon>Magnoliopsida</taxon>
        <taxon>Liliopsida</taxon>
        <taxon>Poales</taxon>
        <taxon>Poaceae</taxon>
        <taxon>BOP clade</taxon>
        <taxon>Pooideae</taxon>
        <taxon>Triticodae</taxon>
        <taxon>Triticeae</taxon>
        <taxon>Triticinae</taxon>
        <taxon>Triticum</taxon>
    </lineage>
</organism>
<feature type="compositionally biased region" description="Acidic residues" evidence="1">
    <location>
        <begin position="19"/>
        <end position="34"/>
    </location>
</feature>
<evidence type="ECO:0000313" key="2">
    <source>
        <dbReference type="EMBL" id="EMS53203.1"/>
    </source>
</evidence>
<accession>M7YRD6</accession>
<proteinExistence type="predicted"/>